<dbReference type="InterPro" id="IPR024708">
    <property type="entry name" value="Catalase_AS"/>
</dbReference>
<feature type="active site" evidence="12">
    <location>
        <position position="126"/>
    </location>
</feature>
<evidence type="ECO:0000313" key="18">
    <source>
        <dbReference type="Proteomes" id="UP000184339"/>
    </source>
</evidence>
<dbReference type="SUPFAM" id="SSF52317">
    <property type="entry name" value="Class I glutamine amidotransferase-like"/>
    <property type="match status" value="1"/>
</dbReference>
<proteinExistence type="inferred from homology"/>
<dbReference type="Gene3D" id="2.40.180.10">
    <property type="entry name" value="Catalase core domain"/>
    <property type="match status" value="1"/>
</dbReference>
<name>A0A1M7P7G2_9BURK</name>
<evidence type="ECO:0000256" key="14">
    <source>
        <dbReference type="PIRSR" id="PIRSR038927-3"/>
    </source>
</evidence>
<protein>
    <recommendedName>
        <fullName evidence="4 11">Catalase</fullName>
        <ecNumber evidence="4 11">1.11.1.6</ecNumber>
    </recommendedName>
</protein>
<keyword evidence="5 11" id="KW-0575">Peroxidase</keyword>
<feature type="binding site" evidence="14">
    <location>
        <position position="163"/>
    </location>
    <ligand>
        <name>heme</name>
        <dbReference type="ChEBI" id="CHEBI:30413"/>
    </ligand>
</feature>
<dbReference type="InterPro" id="IPR010582">
    <property type="entry name" value="Catalase_immune_responsive"/>
</dbReference>
<evidence type="ECO:0000256" key="8">
    <source>
        <dbReference type="ARBA" id="ARBA00023002"/>
    </source>
</evidence>
<dbReference type="InterPro" id="IPR043156">
    <property type="entry name" value="Catalase_clade2_helical"/>
</dbReference>
<feature type="binding site" evidence="14">
    <location>
        <position position="212"/>
    </location>
    <ligand>
        <name>heme</name>
        <dbReference type="ChEBI" id="CHEBI:30413"/>
    </ligand>
</feature>
<dbReference type="GO" id="GO:0006979">
    <property type="term" value="P:response to oxidative stress"/>
    <property type="evidence" value="ECO:0007669"/>
    <property type="project" value="InterPro"/>
</dbReference>
<evidence type="ECO:0000256" key="3">
    <source>
        <dbReference type="ARBA" id="ARBA00010660"/>
    </source>
</evidence>
<comment type="function">
    <text evidence="2 11">Decomposes hydrogen peroxide into water and oxygen; serves to protect cells from the toxic effects of hydrogen peroxide.</text>
</comment>
<dbReference type="Gene3D" id="3.40.50.880">
    <property type="match status" value="1"/>
</dbReference>
<comment type="cofactor">
    <cofactor evidence="1 11 13">
        <name>heme</name>
        <dbReference type="ChEBI" id="CHEBI:30413"/>
    </cofactor>
</comment>
<reference evidence="18" key="1">
    <citation type="submission" date="2016-11" db="EMBL/GenBank/DDBJ databases">
        <authorList>
            <person name="Varghese N."/>
            <person name="Submissions S."/>
        </authorList>
    </citation>
    <scope>NUCLEOTIDE SEQUENCE [LARGE SCALE GENOMIC DNA]</scope>
    <source>
        <strain evidence="18">Sac-22</strain>
    </source>
</reference>
<dbReference type="RefSeq" id="WP_072784468.1">
    <property type="nucleotide sequence ID" value="NZ_FRCX01000004.1"/>
</dbReference>
<dbReference type="Pfam" id="PF00199">
    <property type="entry name" value="Catalase"/>
    <property type="match status" value="1"/>
</dbReference>
<evidence type="ECO:0000256" key="7">
    <source>
        <dbReference type="ARBA" id="ARBA00022723"/>
    </source>
</evidence>
<feature type="binding site" description="axial binding residue" evidence="13">
    <location>
        <position position="413"/>
    </location>
    <ligand>
        <name>heme</name>
        <dbReference type="ChEBI" id="CHEBI:30413"/>
    </ligand>
    <ligandPart>
        <name>Fe</name>
        <dbReference type="ChEBI" id="CHEBI:18248"/>
    </ligandPart>
</feature>
<evidence type="ECO:0000256" key="9">
    <source>
        <dbReference type="ARBA" id="ARBA00023004"/>
    </source>
</evidence>
<dbReference type="InterPro" id="IPR018028">
    <property type="entry name" value="Catalase"/>
</dbReference>
<dbReference type="PRINTS" id="PR00067">
    <property type="entry name" value="CATALASE"/>
</dbReference>
<dbReference type="CDD" id="cd03132">
    <property type="entry name" value="GATase1_catalase"/>
    <property type="match status" value="1"/>
</dbReference>
<evidence type="ECO:0000313" key="17">
    <source>
        <dbReference type="EMBL" id="SHN12568.1"/>
    </source>
</evidence>
<dbReference type="PIRSF" id="PIRSF038927">
    <property type="entry name" value="Catalase_clade2"/>
    <property type="match status" value="1"/>
</dbReference>
<dbReference type="GO" id="GO:0004096">
    <property type="term" value="F:catalase activity"/>
    <property type="evidence" value="ECO:0007669"/>
    <property type="project" value="UniProtKB-UniRule"/>
</dbReference>
<evidence type="ECO:0000256" key="13">
    <source>
        <dbReference type="PIRSR" id="PIRSR038927-2"/>
    </source>
</evidence>
<dbReference type="Gene3D" id="1.20.1370.20">
    <property type="match status" value="1"/>
</dbReference>
<keyword evidence="8 11" id="KW-0560">Oxidoreductase</keyword>
<evidence type="ECO:0000256" key="2">
    <source>
        <dbReference type="ARBA" id="ARBA00002974"/>
    </source>
</evidence>
<dbReference type="Pfam" id="PF18011">
    <property type="entry name" value="Catalase_C"/>
    <property type="match status" value="1"/>
</dbReference>
<dbReference type="Pfam" id="PF06628">
    <property type="entry name" value="Catalase-rel"/>
    <property type="match status" value="1"/>
</dbReference>
<dbReference type="PROSITE" id="PS51402">
    <property type="entry name" value="CATALASE_3"/>
    <property type="match status" value="1"/>
</dbReference>
<comment type="catalytic activity">
    <reaction evidence="11">
        <text>2 H2O2 = O2 + 2 H2O</text>
        <dbReference type="Rhea" id="RHEA:20309"/>
        <dbReference type="ChEBI" id="CHEBI:15377"/>
        <dbReference type="ChEBI" id="CHEBI:15379"/>
        <dbReference type="ChEBI" id="CHEBI:16240"/>
        <dbReference type="EC" id="1.11.1.6"/>
    </reaction>
</comment>
<dbReference type="InterPro" id="IPR029062">
    <property type="entry name" value="Class_I_gatase-like"/>
</dbReference>
<dbReference type="InterPro" id="IPR024712">
    <property type="entry name" value="Catalase_clade2"/>
</dbReference>
<gene>
    <name evidence="17" type="ORF">SAMN05192549_104474</name>
</gene>
<dbReference type="FunFam" id="2.40.180.10:FF:000003">
    <property type="entry name" value="Catalase"/>
    <property type="match status" value="1"/>
</dbReference>
<keyword evidence="6 11" id="KW-0349">Heme</keyword>
<keyword evidence="7 11" id="KW-0479">Metal-binding</keyword>
<dbReference type="GO" id="GO:0020037">
    <property type="term" value="F:heme binding"/>
    <property type="evidence" value="ECO:0007669"/>
    <property type="project" value="UniProtKB-UniRule"/>
</dbReference>
<dbReference type="AlphaFoldDB" id="A0A1M7P7G2"/>
<sequence length="740" mass="80932">MAKRKTNGGAEDSAGSILSTVAGPSVPPHPTRLEPPATGTSTETVASPKVGDGQPAIGENALNRPLDRVRVDDSARELTTNQAVPVADNQNSLKAGLRGPTLMEDFILREKITHFDHERIPERVVHARGSAAHGYFESYEDLGDLTRAAPFTAAGKRTPVFVRFSTVAGERGSADTVRDVRGFAVKFYTDKGNWDLVGNNMPVFFIQDAMKFPDLIHAVKPEPHNGMPQAASAHDTFWDFASLSPEIAHMLLWHTSDRAIPRSYRMMQGFGVHTFRLVNAQGVSVFCKFHWSPMAGTHSLVWDEAARITGADPDFHRRDLWEAIDSGQFPEWELGLQIFTEDQVAKFPFDILDPTKIVPEEMVAVRTVGKMVLNRNPDNFFAETEQVAFCAAHVVPGVDFSDDPLLQGRLHSYIDTQISRLGGANFHEIPINTPVAQMHNNQRDGMHRQAINRGRVNYEPNSLAGGCPFQAGARGFVSFPEPQHGSKVRGKPELFADHYSQARLFWISQSLTEQRHIIAAFRFELTRVQTPAVRQRVLALLANIDEVLVASVAEGLGMSVPPPLPPATDRPPYDYPPSPGLSLFARPGSMGIRTRRVALLVGANTDLAQARSLYASLLDDGAVPRLIGERIGPVVEISLETAPSVLWDGVIVPDAMPAVGDVTVFEFLKLQYRHGKPLLALGNGAELLKAARIPHTLPHGVPDPGVIVAAAVDAMEALASVKAVLAQHRVYARETDPPRV</sequence>
<dbReference type="InterPro" id="IPR011614">
    <property type="entry name" value="Catalase_core"/>
</dbReference>
<feature type="domain" description="Catalase core" evidence="16">
    <location>
        <begin position="79"/>
        <end position="467"/>
    </location>
</feature>
<dbReference type="STRING" id="551987.SAMN05192549_104474"/>
<evidence type="ECO:0000256" key="5">
    <source>
        <dbReference type="ARBA" id="ARBA00022559"/>
    </source>
</evidence>
<feature type="binding site" evidence="14">
    <location>
        <position position="420"/>
    </location>
    <ligand>
        <name>heme</name>
        <dbReference type="ChEBI" id="CHEBI:30413"/>
    </ligand>
</feature>
<evidence type="ECO:0000256" key="11">
    <source>
        <dbReference type="PIRNR" id="PIRNR038927"/>
    </source>
</evidence>
<accession>A0A1M7P7G2</accession>
<keyword evidence="18" id="KW-1185">Reference proteome</keyword>
<evidence type="ECO:0000259" key="16">
    <source>
        <dbReference type="SMART" id="SM01060"/>
    </source>
</evidence>
<dbReference type="EC" id="1.11.1.6" evidence="4 11"/>
<feature type="region of interest" description="Disordered" evidence="15">
    <location>
        <begin position="1"/>
        <end position="63"/>
    </location>
</feature>
<evidence type="ECO:0000256" key="1">
    <source>
        <dbReference type="ARBA" id="ARBA00001971"/>
    </source>
</evidence>
<dbReference type="Proteomes" id="UP000184339">
    <property type="component" value="Unassembled WGS sequence"/>
</dbReference>
<dbReference type="SMART" id="SM01060">
    <property type="entry name" value="Catalase"/>
    <property type="match status" value="1"/>
</dbReference>
<evidence type="ECO:0000256" key="15">
    <source>
        <dbReference type="SAM" id="MobiDB-lite"/>
    </source>
</evidence>
<feature type="binding site" evidence="14">
    <location>
        <position position="409"/>
    </location>
    <ligand>
        <name>heme</name>
        <dbReference type="ChEBI" id="CHEBI:30413"/>
    </ligand>
</feature>
<feature type="active site" evidence="12">
    <location>
        <position position="199"/>
    </location>
</feature>
<feature type="binding site" evidence="14">
    <location>
        <position position="123"/>
    </location>
    <ligand>
        <name>heme</name>
        <dbReference type="ChEBI" id="CHEBI:30413"/>
    </ligand>
</feature>
<keyword evidence="10 11" id="KW-0376">Hydrogen peroxide</keyword>
<dbReference type="PANTHER" id="PTHR42821">
    <property type="entry name" value="CATALASE"/>
    <property type="match status" value="1"/>
</dbReference>
<dbReference type="SUPFAM" id="SSF56634">
    <property type="entry name" value="Heme-dependent catalase-like"/>
    <property type="match status" value="1"/>
</dbReference>
<keyword evidence="9 11" id="KW-0408">Iron</keyword>
<dbReference type="GO" id="GO:0005829">
    <property type="term" value="C:cytosol"/>
    <property type="evidence" value="ECO:0007669"/>
    <property type="project" value="TreeGrafter"/>
</dbReference>
<comment type="similarity">
    <text evidence="3">Belongs to the catalase family. HPII subfamily.</text>
</comment>
<dbReference type="GO" id="GO:0042744">
    <property type="term" value="P:hydrogen peroxide catabolic process"/>
    <property type="evidence" value="ECO:0007669"/>
    <property type="project" value="UniProtKB-UniRule"/>
</dbReference>
<dbReference type="GO" id="GO:0046872">
    <property type="term" value="F:metal ion binding"/>
    <property type="evidence" value="ECO:0007669"/>
    <property type="project" value="UniProtKB-KW"/>
</dbReference>
<evidence type="ECO:0000256" key="12">
    <source>
        <dbReference type="PIRSR" id="PIRSR038927-1"/>
    </source>
</evidence>
<dbReference type="InterPro" id="IPR041399">
    <property type="entry name" value="Catalase_large_C"/>
</dbReference>
<dbReference type="OrthoDB" id="9761719at2"/>
<evidence type="ECO:0000256" key="4">
    <source>
        <dbReference type="ARBA" id="ARBA00012314"/>
    </source>
</evidence>
<dbReference type="PANTHER" id="PTHR42821:SF1">
    <property type="entry name" value="CATALASE-B"/>
    <property type="match status" value="1"/>
</dbReference>
<evidence type="ECO:0000256" key="6">
    <source>
        <dbReference type="ARBA" id="ARBA00022617"/>
    </source>
</evidence>
<organism evidence="17 18">
    <name type="scientific">Duganella sacchari</name>
    <dbReference type="NCBI Taxonomy" id="551987"/>
    <lineage>
        <taxon>Bacteria</taxon>
        <taxon>Pseudomonadati</taxon>
        <taxon>Pseudomonadota</taxon>
        <taxon>Betaproteobacteria</taxon>
        <taxon>Burkholderiales</taxon>
        <taxon>Oxalobacteraceae</taxon>
        <taxon>Telluria group</taxon>
        <taxon>Duganella</taxon>
    </lineage>
</organism>
<dbReference type="EMBL" id="FRCX01000004">
    <property type="protein sequence ID" value="SHN12568.1"/>
    <property type="molecule type" value="Genomic_DNA"/>
</dbReference>
<dbReference type="PROSITE" id="PS00438">
    <property type="entry name" value="CATALASE_2"/>
    <property type="match status" value="1"/>
</dbReference>
<dbReference type="InterPro" id="IPR020835">
    <property type="entry name" value="Catalase_sf"/>
</dbReference>
<evidence type="ECO:0000256" key="10">
    <source>
        <dbReference type="ARBA" id="ARBA00023324"/>
    </source>
</evidence>